<dbReference type="RefSeq" id="WP_155555008.1">
    <property type="nucleotide sequence ID" value="NZ_BMJD01000007.1"/>
</dbReference>
<name>A0A9W5TWD8_9BACI</name>
<evidence type="ECO:0000313" key="4">
    <source>
        <dbReference type="Proteomes" id="UP000621492"/>
    </source>
</evidence>
<feature type="transmembrane region" description="Helical" evidence="1">
    <location>
        <begin position="79"/>
        <end position="112"/>
    </location>
</feature>
<organism evidence="3 4">
    <name type="scientific">Lentibacillus populi</name>
    <dbReference type="NCBI Taxonomy" id="1827502"/>
    <lineage>
        <taxon>Bacteria</taxon>
        <taxon>Bacillati</taxon>
        <taxon>Bacillota</taxon>
        <taxon>Bacilli</taxon>
        <taxon>Bacillales</taxon>
        <taxon>Bacillaceae</taxon>
        <taxon>Lentibacillus</taxon>
    </lineage>
</organism>
<protein>
    <recommendedName>
        <fullName evidence="2">DUF1468 domain-containing protein</fullName>
    </recommendedName>
</protein>
<dbReference type="EMBL" id="BMJD01000007">
    <property type="protein sequence ID" value="GGB37044.1"/>
    <property type="molecule type" value="Genomic_DNA"/>
</dbReference>
<sequence>MFQTMNKKVSIILILIAIFYLVLSFRLPAYAYVPIDSDIVPIGLGVILLLLSGMLYFIKDQEQQENKEHILKSELPVILGVICFIILYIALLEVIGFIIMTVLFLFLCSWFLGYKKHTVNAIVSIILPTLIFLLFDKFLQIQLPMGILPL</sequence>
<keyword evidence="1" id="KW-1133">Transmembrane helix</keyword>
<dbReference type="InterPro" id="IPR009936">
    <property type="entry name" value="DUF1468"/>
</dbReference>
<dbReference type="Pfam" id="PF07331">
    <property type="entry name" value="TctB"/>
    <property type="match status" value="1"/>
</dbReference>
<keyword evidence="1" id="KW-0472">Membrane</keyword>
<dbReference type="Proteomes" id="UP000621492">
    <property type="component" value="Unassembled WGS sequence"/>
</dbReference>
<dbReference type="AlphaFoldDB" id="A0A9W5TWD8"/>
<feature type="transmembrane region" description="Helical" evidence="1">
    <location>
        <begin position="118"/>
        <end position="135"/>
    </location>
</feature>
<gene>
    <name evidence="3" type="ORF">GCM10011409_13100</name>
</gene>
<reference evidence="3" key="1">
    <citation type="journal article" date="2014" name="Int. J. Syst. Evol. Microbiol.">
        <title>Complete genome sequence of Corynebacterium casei LMG S-19264T (=DSM 44701T), isolated from a smear-ripened cheese.</title>
        <authorList>
            <consortium name="US DOE Joint Genome Institute (JGI-PGF)"/>
            <person name="Walter F."/>
            <person name="Albersmeier A."/>
            <person name="Kalinowski J."/>
            <person name="Ruckert C."/>
        </authorList>
    </citation>
    <scope>NUCLEOTIDE SEQUENCE</scope>
    <source>
        <strain evidence="3">CGMCC 1.15454</strain>
    </source>
</reference>
<accession>A0A9W5TWD8</accession>
<comment type="caution">
    <text evidence="3">The sequence shown here is derived from an EMBL/GenBank/DDBJ whole genome shotgun (WGS) entry which is preliminary data.</text>
</comment>
<feature type="transmembrane region" description="Helical" evidence="1">
    <location>
        <begin position="39"/>
        <end position="58"/>
    </location>
</feature>
<keyword evidence="1" id="KW-0812">Transmembrane</keyword>
<reference evidence="3" key="2">
    <citation type="submission" date="2020-09" db="EMBL/GenBank/DDBJ databases">
        <authorList>
            <person name="Sun Q."/>
            <person name="Zhou Y."/>
        </authorList>
    </citation>
    <scope>NUCLEOTIDE SEQUENCE</scope>
    <source>
        <strain evidence="3">CGMCC 1.15454</strain>
    </source>
</reference>
<evidence type="ECO:0000313" key="3">
    <source>
        <dbReference type="EMBL" id="GGB37044.1"/>
    </source>
</evidence>
<keyword evidence="4" id="KW-1185">Reference proteome</keyword>
<feature type="domain" description="DUF1468" evidence="2">
    <location>
        <begin position="10"/>
        <end position="144"/>
    </location>
</feature>
<evidence type="ECO:0000256" key="1">
    <source>
        <dbReference type="SAM" id="Phobius"/>
    </source>
</evidence>
<evidence type="ECO:0000259" key="2">
    <source>
        <dbReference type="Pfam" id="PF07331"/>
    </source>
</evidence>
<proteinExistence type="predicted"/>
<feature type="transmembrane region" description="Helical" evidence="1">
    <location>
        <begin position="12"/>
        <end position="33"/>
    </location>
</feature>